<proteinExistence type="predicted"/>
<dbReference type="GO" id="GO:0005634">
    <property type="term" value="C:nucleus"/>
    <property type="evidence" value="ECO:0007669"/>
    <property type="project" value="UniProtKB-SubCell"/>
</dbReference>
<evidence type="ECO:0000256" key="5">
    <source>
        <dbReference type="ARBA" id="ARBA00023242"/>
    </source>
</evidence>
<evidence type="ECO:0000256" key="1">
    <source>
        <dbReference type="ARBA" id="ARBA00004123"/>
    </source>
</evidence>
<evidence type="ECO:0000256" key="4">
    <source>
        <dbReference type="ARBA" id="ARBA00023163"/>
    </source>
</evidence>
<dbReference type="GO" id="GO:0003677">
    <property type="term" value="F:DNA binding"/>
    <property type="evidence" value="ECO:0007669"/>
    <property type="project" value="UniProtKB-KW"/>
</dbReference>
<sequence length="199" mass="23585">MMKEEEILENNHRKSMGITKFKLFGVEIIGFKLMGVETYTVTKQVNEIKKETEEMNEKKKKPRTLIKDYFSEIGINHRRSFFTIRKILTKSDVGHLTRLMLSKKMANDHIKPYLTEEQNREIESGHGTEILIMDLDIKPCYRLILKKSLRADSYIIKSNWNKSFVKRRNLKEGDEIGMFWDPSEYCFAFSVLQRRQQPA</sequence>
<dbReference type="Proteomes" id="UP000554482">
    <property type="component" value="Unassembled WGS sequence"/>
</dbReference>
<evidence type="ECO:0000313" key="6">
    <source>
        <dbReference type="EMBL" id="KAF5180783.1"/>
    </source>
</evidence>
<comment type="subcellular location">
    <subcellularLocation>
        <location evidence="1">Nucleus</location>
    </subcellularLocation>
</comment>
<keyword evidence="7" id="KW-1185">Reference proteome</keyword>
<dbReference type="InterPro" id="IPR051442">
    <property type="entry name" value="B3_domain"/>
</dbReference>
<dbReference type="AlphaFoldDB" id="A0A7J6V769"/>
<evidence type="ECO:0000313" key="7">
    <source>
        <dbReference type="Proteomes" id="UP000554482"/>
    </source>
</evidence>
<name>A0A7J6V769_THATH</name>
<dbReference type="PANTHER" id="PTHR34269">
    <property type="entry name" value="TRANSCRIPTION FACTOR B3-DOMAIN FAMILY-RELATED"/>
    <property type="match status" value="1"/>
</dbReference>
<dbReference type="CDD" id="cd10017">
    <property type="entry name" value="B3_DNA"/>
    <property type="match status" value="1"/>
</dbReference>
<comment type="caution">
    <text evidence="6">The sequence shown here is derived from an EMBL/GenBank/DDBJ whole genome shotgun (WGS) entry which is preliminary data.</text>
</comment>
<dbReference type="PANTHER" id="PTHR34269:SF11">
    <property type="entry name" value="B3 DOMAIN PROTEIN"/>
    <property type="match status" value="1"/>
</dbReference>
<keyword evidence="3" id="KW-0238">DNA-binding</keyword>
<accession>A0A7J6V769</accession>
<dbReference type="InterPro" id="IPR015300">
    <property type="entry name" value="DNA-bd_pseudobarrel_sf"/>
</dbReference>
<dbReference type="Gene3D" id="2.40.330.10">
    <property type="entry name" value="DNA-binding pseudobarrel domain"/>
    <property type="match status" value="1"/>
</dbReference>
<dbReference type="EMBL" id="JABWDY010037000">
    <property type="protein sequence ID" value="KAF5180783.1"/>
    <property type="molecule type" value="Genomic_DNA"/>
</dbReference>
<dbReference type="OrthoDB" id="1915967at2759"/>
<keyword evidence="5" id="KW-0539">Nucleus</keyword>
<reference evidence="6 7" key="1">
    <citation type="submission" date="2020-06" db="EMBL/GenBank/DDBJ databases">
        <title>Transcriptomic and genomic resources for Thalictrum thalictroides and T. hernandezii: Facilitating candidate gene discovery in an emerging model plant lineage.</title>
        <authorList>
            <person name="Arias T."/>
            <person name="Riano-Pachon D.M."/>
            <person name="Di Stilio V.S."/>
        </authorList>
    </citation>
    <scope>NUCLEOTIDE SEQUENCE [LARGE SCALE GENOMIC DNA]</scope>
    <source>
        <strain evidence="7">cv. WT478/WT964</strain>
        <tissue evidence="6">Leaves</tissue>
    </source>
</reference>
<organism evidence="6 7">
    <name type="scientific">Thalictrum thalictroides</name>
    <name type="common">Rue-anemone</name>
    <name type="synonym">Anemone thalictroides</name>
    <dbReference type="NCBI Taxonomy" id="46969"/>
    <lineage>
        <taxon>Eukaryota</taxon>
        <taxon>Viridiplantae</taxon>
        <taxon>Streptophyta</taxon>
        <taxon>Embryophyta</taxon>
        <taxon>Tracheophyta</taxon>
        <taxon>Spermatophyta</taxon>
        <taxon>Magnoliopsida</taxon>
        <taxon>Ranunculales</taxon>
        <taxon>Ranunculaceae</taxon>
        <taxon>Thalictroideae</taxon>
        <taxon>Thalictrum</taxon>
    </lineage>
</organism>
<dbReference type="InterPro" id="IPR003340">
    <property type="entry name" value="B3_DNA-bd"/>
</dbReference>
<evidence type="ECO:0000256" key="3">
    <source>
        <dbReference type="ARBA" id="ARBA00023125"/>
    </source>
</evidence>
<protein>
    <submittedName>
        <fullName evidence="6">B3 domain-containing protein</fullName>
    </submittedName>
</protein>
<gene>
    <name evidence="6" type="ORF">FRX31_029636</name>
</gene>
<dbReference type="SUPFAM" id="SSF101936">
    <property type="entry name" value="DNA-binding pseudobarrel domain"/>
    <property type="match status" value="1"/>
</dbReference>
<keyword evidence="4" id="KW-0804">Transcription</keyword>
<evidence type="ECO:0000256" key="2">
    <source>
        <dbReference type="ARBA" id="ARBA00023015"/>
    </source>
</evidence>
<keyword evidence="2" id="KW-0805">Transcription regulation</keyword>